<dbReference type="PANTHER" id="PTHR39327">
    <property type="match status" value="1"/>
</dbReference>
<keyword evidence="4" id="KW-1185">Reference proteome</keyword>
<proteinExistence type="predicted"/>
<name>A0A336JME4_9BRAD</name>
<gene>
    <name evidence="1" type="ORF">BJ125_1092</name>
    <name evidence="2" type="ORF">SAMN05892882_1092</name>
</gene>
<reference evidence="1 4" key="2">
    <citation type="submission" date="2018-07" db="EMBL/GenBank/DDBJ databases">
        <title>Genomic Encyclopedia of Archaeal and Bacterial Type Strains, Phase II (KMG-II): from individual species to whole genera.</title>
        <authorList>
            <person name="Goeker M."/>
        </authorList>
    </citation>
    <scope>NUCLEOTIDE SEQUENCE [LARGE SCALE GENOMIC DNA]</scope>
    <source>
        <strain evidence="1 4">JA575</strain>
    </source>
</reference>
<protein>
    <submittedName>
        <fullName evidence="1 2">Transglutaminase-like cysteine proteinase</fullName>
    </submittedName>
</protein>
<dbReference type="RefSeq" id="WP_244601242.1">
    <property type="nucleotide sequence ID" value="NZ_QRDT01000009.1"/>
</dbReference>
<dbReference type="InterPro" id="IPR010319">
    <property type="entry name" value="Transglutaminase-like_Cys_pept"/>
</dbReference>
<dbReference type="EMBL" id="UFQQ01000009">
    <property type="protein sequence ID" value="SSW90848.1"/>
    <property type="molecule type" value="Genomic_DNA"/>
</dbReference>
<dbReference type="Proteomes" id="UP000256343">
    <property type="component" value="Unassembled WGS sequence"/>
</dbReference>
<dbReference type="Pfam" id="PF06035">
    <property type="entry name" value="Peptidase_C93"/>
    <property type="match status" value="1"/>
</dbReference>
<sequence length="219" mass="24398">MATVHKTNGPRTAMVSTLARLLPVLTLLITAVPAQAFLARPVIFASVGSVTKAPSGWLQFCSENPAECRASPEPQQDVKLTPDLLQQLFTINAFVNDRVKWTSDLDRYGKAERWAMPLDRGDCEDIVLLKRRMLEQAGWPVGALLITTVEDPKLTGSLHAVLTVRTDRGEFILDNQSPEILFWYETDYRFLSRQSASDPNLWVSLVDPKALPGPVLAQR</sequence>
<reference evidence="2 3" key="1">
    <citation type="submission" date="2017-08" db="EMBL/GenBank/DDBJ databases">
        <authorList>
            <person name="de Groot N.N."/>
        </authorList>
    </citation>
    <scope>NUCLEOTIDE SEQUENCE [LARGE SCALE GENOMIC DNA]</scope>
    <source>
        <strain evidence="2 3">JA575</strain>
    </source>
</reference>
<accession>A0A336JME4</accession>
<dbReference type="EMBL" id="QRDT01000009">
    <property type="protein sequence ID" value="RED35158.1"/>
    <property type="molecule type" value="Genomic_DNA"/>
</dbReference>
<organism evidence="2 3">
    <name type="scientific">Rhodopseudomonas pentothenatexigens</name>
    <dbReference type="NCBI Taxonomy" id="999699"/>
    <lineage>
        <taxon>Bacteria</taxon>
        <taxon>Pseudomonadati</taxon>
        <taxon>Pseudomonadota</taxon>
        <taxon>Alphaproteobacteria</taxon>
        <taxon>Hyphomicrobiales</taxon>
        <taxon>Nitrobacteraceae</taxon>
        <taxon>Rhodopseudomonas</taxon>
    </lineage>
</organism>
<dbReference type="PANTHER" id="PTHR39327:SF1">
    <property type="entry name" value="BLR5470 PROTEIN"/>
    <property type="match status" value="1"/>
</dbReference>
<evidence type="ECO:0000313" key="4">
    <source>
        <dbReference type="Proteomes" id="UP000256343"/>
    </source>
</evidence>
<evidence type="ECO:0000313" key="2">
    <source>
        <dbReference type="EMBL" id="SSW90848.1"/>
    </source>
</evidence>
<evidence type="ECO:0000313" key="3">
    <source>
        <dbReference type="Proteomes" id="UP000252631"/>
    </source>
</evidence>
<dbReference type="Proteomes" id="UP000252631">
    <property type="component" value="Unassembled WGS sequence"/>
</dbReference>
<dbReference type="Gene3D" id="3.10.620.30">
    <property type="match status" value="1"/>
</dbReference>
<dbReference type="AlphaFoldDB" id="A0A336JME4"/>
<evidence type="ECO:0000313" key="1">
    <source>
        <dbReference type="EMBL" id="RED35158.1"/>
    </source>
</evidence>